<keyword evidence="2" id="KW-1133">Transmembrane helix</keyword>
<dbReference type="PANTHER" id="PTHR43630">
    <property type="entry name" value="POLY-BETA-1,6-N-ACETYL-D-GLUCOSAMINE SYNTHASE"/>
    <property type="match status" value="1"/>
</dbReference>
<proteinExistence type="inferred from homology"/>
<sequence length="325" mass="37038">MSKSSKIGVVVIGRNEGERLLRCLASIPDWIKHVVYVDSGSTDESCASALATGATVHELDLSKPFTAARARNEGLETLLSDAALDYVQFIDGDCEFRDGWIEAAVTFLQDHPEVAVACGRRRERYPERSVFNRLCDWEWDTPVGKAQACGGDAMMRVDALQQVGGYNPSLIAGEEPELCVRFRAKGWSIWRLNHEMTWHDVAMTRLGQWWKRNRRAGYAYAEGADMHGAPPERHGVREVRRALLWTMFPIAVILISLLFNPLLLLALLVFPAQVMRLTKRDQRTGREAFERACFLTFAKWPEAHGIIEYKLRKLFGRRRQIIEYK</sequence>
<dbReference type="InterPro" id="IPR029044">
    <property type="entry name" value="Nucleotide-diphossugar_trans"/>
</dbReference>
<name>A0A1X6ZLC2_9RHOB</name>
<dbReference type="CDD" id="cd00761">
    <property type="entry name" value="Glyco_tranf_GTA_type"/>
    <property type="match status" value="1"/>
</dbReference>
<keyword evidence="2" id="KW-0472">Membrane</keyword>
<dbReference type="InterPro" id="IPR001173">
    <property type="entry name" value="Glyco_trans_2-like"/>
</dbReference>
<evidence type="ECO:0000256" key="2">
    <source>
        <dbReference type="SAM" id="Phobius"/>
    </source>
</evidence>
<evidence type="ECO:0000313" key="5">
    <source>
        <dbReference type="Proteomes" id="UP000193061"/>
    </source>
</evidence>
<gene>
    <name evidence="4" type="ORF">ROA7450_02804</name>
</gene>
<dbReference type="SUPFAM" id="SSF53448">
    <property type="entry name" value="Nucleotide-diphospho-sugar transferases"/>
    <property type="match status" value="1"/>
</dbReference>
<keyword evidence="2" id="KW-0812">Transmembrane</keyword>
<evidence type="ECO:0000259" key="3">
    <source>
        <dbReference type="Pfam" id="PF00535"/>
    </source>
</evidence>
<dbReference type="Pfam" id="PF00535">
    <property type="entry name" value="Glycos_transf_2"/>
    <property type="match status" value="1"/>
</dbReference>
<dbReference type="PANTHER" id="PTHR43630:SF2">
    <property type="entry name" value="GLYCOSYLTRANSFERASE"/>
    <property type="match status" value="1"/>
</dbReference>
<dbReference type="OrthoDB" id="8416156at2"/>
<organism evidence="4 5">
    <name type="scientific">Roseovarius albus</name>
    <dbReference type="NCBI Taxonomy" id="1247867"/>
    <lineage>
        <taxon>Bacteria</taxon>
        <taxon>Pseudomonadati</taxon>
        <taxon>Pseudomonadota</taxon>
        <taxon>Alphaproteobacteria</taxon>
        <taxon>Rhodobacterales</taxon>
        <taxon>Roseobacteraceae</taxon>
        <taxon>Roseovarius</taxon>
    </lineage>
</organism>
<keyword evidence="4" id="KW-0808">Transferase</keyword>
<accession>A0A1X6ZLC2</accession>
<dbReference type="RefSeq" id="WP_085806419.1">
    <property type="nucleotide sequence ID" value="NZ_FWFX01000008.1"/>
</dbReference>
<dbReference type="Proteomes" id="UP000193061">
    <property type="component" value="Unassembled WGS sequence"/>
</dbReference>
<feature type="transmembrane region" description="Helical" evidence="2">
    <location>
        <begin position="242"/>
        <end position="270"/>
    </location>
</feature>
<dbReference type="EMBL" id="FWFX01000008">
    <property type="protein sequence ID" value="SLN54389.1"/>
    <property type="molecule type" value="Genomic_DNA"/>
</dbReference>
<keyword evidence="5" id="KW-1185">Reference proteome</keyword>
<reference evidence="4 5" key="1">
    <citation type="submission" date="2017-03" db="EMBL/GenBank/DDBJ databases">
        <authorList>
            <person name="Afonso C.L."/>
            <person name="Miller P.J."/>
            <person name="Scott M.A."/>
            <person name="Spackman E."/>
            <person name="Goraichik I."/>
            <person name="Dimitrov K.M."/>
            <person name="Suarez D.L."/>
            <person name="Swayne D.E."/>
        </authorList>
    </citation>
    <scope>NUCLEOTIDE SEQUENCE [LARGE SCALE GENOMIC DNA]</scope>
    <source>
        <strain evidence="4 5">CECT 7450</strain>
    </source>
</reference>
<protein>
    <submittedName>
        <fullName evidence="4">N-glycosyltransferase</fullName>
    </submittedName>
</protein>
<dbReference type="Gene3D" id="3.90.550.10">
    <property type="entry name" value="Spore Coat Polysaccharide Biosynthesis Protein SpsA, Chain A"/>
    <property type="match status" value="1"/>
</dbReference>
<feature type="domain" description="Glycosyltransferase 2-like" evidence="3">
    <location>
        <begin position="9"/>
        <end position="130"/>
    </location>
</feature>
<evidence type="ECO:0000256" key="1">
    <source>
        <dbReference type="ARBA" id="ARBA00038494"/>
    </source>
</evidence>
<evidence type="ECO:0000313" key="4">
    <source>
        <dbReference type="EMBL" id="SLN54389.1"/>
    </source>
</evidence>
<comment type="similarity">
    <text evidence="1">Belongs to the glycosyltransferase 2 family. WaaE/KdtX subfamily.</text>
</comment>
<dbReference type="GO" id="GO:0016740">
    <property type="term" value="F:transferase activity"/>
    <property type="evidence" value="ECO:0007669"/>
    <property type="project" value="UniProtKB-KW"/>
</dbReference>
<dbReference type="AlphaFoldDB" id="A0A1X6ZLC2"/>